<comment type="caution">
    <text evidence="1">The sequence shown here is derived from an EMBL/GenBank/DDBJ whole genome shotgun (WGS) entry which is preliminary data.</text>
</comment>
<dbReference type="RefSeq" id="WP_209336666.1">
    <property type="nucleotide sequence ID" value="NZ_JAGIYY010000008.1"/>
</dbReference>
<sequence length="129" mass="14321">MTPANPDMTVTDEAVEAALQAWFKDMPPMAEVESLGGYMGTAVEDHRSDMRAALGAAAPFLRAESGQSVKARPLDEWHEDFGHAVWWAWLDGQWLGEPAYIGSPLCDDWPDYHTHWTSHPSFPPAPEEA</sequence>
<keyword evidence="2" id="KW-1185">Reference proteome</keyword>
<name>A0A8J7RP75_9HYPH</name>
<dbReference type="AlphaFoldDB" id="A0A8J7RP75"/>
<organism evidence="1 2">
    <name type="scientific">Tianweitania sediminis</name>
    <dbReference type="NCBI Taxonomy" id="1502156"/>
    <lineage>
        <taxon>Bacteria</taxon>
        <taxon>Pseudomonadati</taxon>
        <taxon>Pseudomonadota</taxon>
        <taxon>Alphaproteobacteria</taxon>
        <taxon>Hyphomicrobiales</taxon>
        <taxon>Phyllobacteriaceae</taxon>
        <taxon>Tianweitania</taxon>
    </lineage>
</organism>
<protein>
    <submittedName>
        <fullName evidence="1">Uncharacterized protein</fullName>
    </submittedName>
</protein>
<dbReference type="Proteomes" id="UP000666240">
    <property type="component" value="Unassembled WGS sequence"/>
</dbReference>
<gene>
    <name evidence="1" type="ORF">J5Y06_18505</name>
</gene>
<evidence type="ECO:0000313" key="1">
    <source>
        <dbReference type="EMBL" id="MBP0440646.1"/>
    </source>
</evidence>
<proteinExistence type="predicted"/>
<reference evidence="1" key="1">
    <citation type="submission" date="2021-03" db="EMBL/GenBank/DDBJ databases">
        <title>Genome sequencing and assembly of Tianweitania sediminis.</title>
        <authorList>
            <person name="Chhetri G."/>
        </authorList>
    </citation>
    <scope>NUCLEOTIDE SEQUENCE</scope>
    <source>
        <strain evidence="1">Z8</strain>
    </source>
</reference>
<accession>A0A8J7RP75</accession>
<dbReference type="EMBL" id="JAGIYY010000008">
    <property type="protein sequence ID" value="MBP0440646.1"/>
    <property type="molecule type" value="Genomic_DNA"/>
</dbReference>
<evidence type="ECO:0000313" key="2">
    <source>
        <dbReference type="Proteomes" id="UP000666240"/>
    </source>
</evidence>